<feature type="transmembrane region" description="Helical" evidence="10">
    <location>
        <begin position="145"/>
        <end position="165"/>
    </location>
</feature>
<feature type="binding site" evidence="6">
    <location>
        <position position="124"/>
    </location>
    <ligand>
        <name>Na(+)</name>
        <dbReference type="ChEBI" id="CHEBI:29101"/>
        <label>1</label>
    </ligand>
</feature>
<dbReference type="AlphaFoldDB" id="A0A210Q798"/>
<proteinExistence type="inferred from homology"/>
<feature type="region of interest" description="Disordered" evidence="9">
    <location>
        <begin position="59"/>
        <end position="89"/>
    </location>
</feature>
<feature type="transmembrane region" description="Helical" evidence="10">
    <location>
        <begin position="519"/>
        <end position="544"/>
    </location>
</feature>
<dbReference type="GO" id="GO:0005886">
    <property type="term" value="C:plasma membrane"/>
    <property type="evidence" value="ECO:0007669"/>
    <property type="project" value="TreeGrafter"/>
</dbReference>
<organism evidence="11 12">
    <name type="scientific">Mizuhopecten yessoensis</name>
    <name type="common">Japanese scallop</name>
    <name type="synonym">Patinopecten yessoensis</name>
    <dbReference type="NCBI Taxonomy" id="6573"/>
    <lineage>
        <taxon>Eukaryota</taxon>
        <taxon>Metazoa</taxon>
        <taxon>Spiralia</taxon>
        <taxon>Lophotrochozoa</taxon>
        <taxon>Mollusca</taxon>
        <taxon>Bivalvia</taxon>
        <taxon>Autobranchia</taxon>
        <taxon>Pteriomorphia</taxon>
        <taxon>Pectinida</taxon>
        <taxon>Pectinoidea</taxon>
        <taxon>Pectinidae</taxon>
        <taxon>Mizuhopecten</taxon>
    </lineage>
</organism>
<evidence type="ECO:0000256" key="6">
    <source>
        <dbReference type="PIRSR" id="PIRSR600175-1"/>
    </source>
</evidence>
<accession>A0A210Q798</accession>
<gene>
    <name evidence="11" type="ORF">KP79_PYT12084</name>
</gene>
<feature type="disulfide bond" evidence="7">
    <location>
        <begin position="229"/>
        <end position="238"/>
    </location>
</feature>
<dbReference type="InterPro" id="IPR037272">
    <property type="entry name" value="SNS_sf"/>
</dbReference>
<feature type="binding site" evidence="6">
    <location>
        <position position="494"/>
    </location>
    <ligand>
        <name>Na(+)</name>
        <dbReference type="ChEBI" id="CHEBI:29101"/>
        <label>1</label>
    </ligand>
</feature>
<feature type="binding site" evidence="6">
    <location>
        <position position="393"/>
    </location>
    <ligand>
        <name>Na(+)</name>
        <dbReference type="ChEBI" id="CHEBI:29101"/>
        <label>1</label>
    </ligand>
</feature>
<feature type="transmembrane region" description="Helical" evidence="10">
    <location>
        <begin position="310"/>
        <end position="328"/>
    </location>
</feature>
<feature type="transmembrane region" description="Helical" evidence="10">
    <location>
        <begin position="419"/>
        <end position="442"/>
    </location>
</feature>
<reference evidence="11 12" key="1">
    <citation type="journal article" date="2017" name="Nat. Ecol. Evol.">
        <title>Scallop genome provides insights into evolution of bilaterian karyotype and development.</title>
        <authorList>
            <person name="Wang S."/>
            <person name="Zhang J."/>
            <person name="Jiao W."/>
            <person name="Li J."/>
            <person name="Xun X."/>
            <person name="Sun Y."/>
            <person name="Guo X."/>
            <person name="Huan P."/>
            <person name="Dong B."/>
            <person name="Zhang L."/>
            <person name="Hu X."/>
            <person name="Sun X."/>
            <person name="Wang J."/>
            <person name="Zhao C."/>
            <person name="Wang Y."/>
            <person name="Wang D."/>
            <person name="Huang X."/>
            <person name="Wang R."/>
            <person name="Lv J."/>
            <person name="Li Y."/>
            <person name="Zhang Z."/>
            <person name="Liu B."/>
            <person name="Lu W."/>
            <person name="Hui Y."/>
            <person name="Liang J."/>
            <person name="Zhou Z."/>
            <person name="Hou R."/>
            <person name="Li X."/>
            <person name="Liu Y."/>
            <person name="Li H."/>
            <person name="Ning X."/>
            <person name="Lin Y."/>
            <person name="Zhao L."/>
            <person name="Xing Q."/>
            <person name="Dou J."/>
            <person name="Li Y."/>
            <person name="Mao J."/>
            <person name="Guo H."/>
            <person name="Dou H."/>
            <person name="Li T."/>
            <person name="Mu C."/>
            <person name="Jiang W."/>
            <person name="Fu Q."/>
            <person name="Fu X."/>
            <person name="Miao Y."/>
            <person name="Liu J."/>
            <person name="Yu Q."/>
            <person name="Li R."/>
            <person name="Liao H."/>
            <person name="Li X."/>
            <person name="Kong Y."/>
            <person name="Jiang Z."/>
            <person name="Chourrout D."/>
            <person name="Li R."/>
            <person name="Bao Z."/>
        </authorList>
    </citation>
    <scope>NUCLEOTIDE SEQUENCE [LARGE SCALE GENOMIC DNA]</scope>
    <source>
        <strain evidence="11 12">PY_sf001</strain>
    </source>
</reference>
<dbReference type="PROSITE" id="PS00610">
    <property type="entry name" value="NA_NEUROTRAN_SYMP_1"/>
    <property type="match status" value="1"/>
</dbReference>
<sequence>MDDSNEYDRYDDIESFRRLSVPNVIITNYPDVTTPESPKEFLNSVDKGVYVIKTPEQNYQHKNRLTPDSDAVSKATTRSESKIEKTRSRSTIAGSDHTQVYGEDENEERGNWTGRFDFLLSMLGYSVGLGNIWRFPYLCYKNGGGAFLIPYVIMLLVVGIPLFYLETCIGQFSSRGPLSCWGFAPLFQGLGVAMVIISGIVTLYYNMIVSWAILYFFASFTSSLPWSTCENPWNTKDCSLKLPRVNCTVTEGVKYTNGTCYNREKFVGLWNTTQFTTSTGRLRITPSEEYWNNYVLGISSGIDDMGPPRWQLTLSLFGAWFLCFLCLIKGIKTTGKVVYFTAIFPYVVLIILFFRGVTLPNASEGIYFYIVPTFDKLLDAKVWRDGAVQVFYSLGPGWGGLIALSSYNRFHNNILGDAIIVSLGDGLTSIFGGFVVFSYLGYMAGQLGVGVKDVARSGAGLAFVVYPEAVNNLPPPTLWSLLFFFMLITLGLDSEFAMLETVLTGLTDYFPSLRPKKSFVILFVCIFCFLLGLPITTSGGMYWLQLLDHYVGSWSLLVIGLTELMVINLIYGINRFLSDIEVMQGYRPSIWWKICWLGISPAGMVFILVFSFVDYSPITYDAYVYPAWAEALGWLLSLCSIIFIPIVIIYKISKENDEKGLINKVKLLLAPSRDWGPALVKHRELVDYVEGFVLDPEKEKQELSFINYGYNTSVSNLQTTSSATPSEASIDPSVDTRRTYLSRTLSHVSYETTI</sequence>
<dbReference type="PANTHER" id="PTHR11616">
    <property type="entry name" value="SODIUM/CHLORIDE DEPENDENT TRANSPORTER"/>
    <property type="match status" value="1"/>
</dbReference>
<dbReference type="Pfam" id="PF00209">
    <property type="entry name" value="SNF"/>
    <property type="match status" value="1"/>
</dbReference>
<feature type="binding site" evidence="6">
    <location>
        <position position="131"/>
    </location>
    <ligand>
        <name>Na(+)</name>
        <dbReference type="ChEBI" id="CHEBI:29101"/>
        <label>1</label>
    </ligand>
</feature>
<evidence type="ECO:0000256" key="4">
    <source>
        <dbReference type="ARBA" id="ARBA00022989"/>
    </source>
</evidence>
<keyword evidence="5 10" id="KW-0472">Membrane</keyword>
<evidence type="ECO:0000256" key="8">
    <source>
        <dbReference type="RuleBase" id="RU003732"/>
    </source>
</evidence>
<feature type="binding site" evidence="6">
    <location>
        <position position="493"/>
    </location>
    <ligand>
        <name>Na(+)</name>
        <dbReference type="ChEBI" id="CHEBI:29101"/>
        <label>1</label>
    </ligand>
</feature>
<dbReference type="GO" id="GO:0046872">
    <property type="term" value="F:metal ion binding"/>
    <property type="evidence" value="ECO:0007669"/>
    <property type="project" value="UniProtKB-KW"/>
</dbReference>
<evidence type="ECO:0000256" key="7">
    <source>
        <dbReference type="PIRSR" id="PIRSR600175-2"/>
    </source>
</evidence>
<keyword evidence="3 8" id="KW-0812">Transmembrane</keyword>
<dbReference type="GO" id="GO:0015375">
    <property type="term" value="F:glycine:sodium symporter activity"/>
    <property type="evidence" value="ECO:0007669"/>
    <property type="project" value="TreeGrafter"/>
</dbReference>
<evidence type="ECO:0000313" key="12">
    <source>
        <dbReference type="Proteomes" id="UP000242188"/>
    </source>
</evidence>
<name>A0A210Q798_MIZYE</name>
<dbReference type="PRINTS" id="PR00176">
    <property type="entry name" value="NANEUSMPORT"/>
</dbReference>
<dbReference type="PROSITE" id="PS00754">
    <property type="entry name" value="NA_NEUROTRAN_SYMP_2"/>
    <property type="match status" value="1"/>
</dbReference>
<feature type="transmembrane region" description="Helical" evidence="10">
    <location>
        <begin position="594"/>
        <end position="612"/>
    </location>
</feature>
<feature type="transmembrane region" description="Helical" evidence="10">
    <location>
        <begin position="386"/>
        <end position="407"/>
    </location>
</feature>
<keyword evidence="6" id="KW-0915">Sodium</keyword>
<feature type="transmembrane region" description="Helical" evidence="10">
    <location>
        <begin position="550"/>
        <end position="573"/>
    </location>
</feature>
<comment type="subcellular location">
    <subcellularLocation>
        <location evidence="1">Membrane</location>
        <topology evidence="1">Multi-pass membrane protein</topology>
    </subcellularLocation>
</comment>
<dbReference type="PANTHER" id="PTHR11616:SF240">
    <property type="entry name" value="BLOATED TUBULES, ISOFORM B-RELATED"/>
    <property type="match status" value="1"/>
</dbReference>
<feature type="binding site" evidence="6">
    <location>
        <position position="490"/>
    </location>
    <ligand>
        <name>Na(+)</name>
        <dbReference type="ChEBI" id="CHEBI:29101"/>
        <label>1</label>
    </ligand>
</feature>
<keyword evidence="7" id="KW-1015">Disulfide bond</keyword>
<feature type="transmembrane region" description="Helical" evidence="10">
    <location>
        <begin position="186"/>
        <end position="218"/>
    </location>
</feature>
<dbReference type="Proteomes" id="UP000242188">
    <property type="component" value="Unassembled WGS sequence"/>
</dbReference>
<feature type="transmembrane region" description="Helical" evidence="10">
    <location>
        <begin position="337"/>
        <end position="357"/>
    </location>
</feature>
<keyword evidence="4 10" id="KW-1133">Transmembrane helix</keyword>
<keyword evidence="2 8" id="KW-0813">Transport</keyword>
<evidence type="ECO:0000256" key="2">
    <source>
        <dbReference type="ARBA" id="ARBA00022448"/>
    </source>
</evidence>
<dbReference type="OrthoDB" id="6581954at2759"/>
<dbReference type="SUPFAM" id="SSF161070">
    <property type="entry name" value="SNF-like"/>
    <property type="match status" value="1"/>
</dbReference>
<feature type="transmembrane region" description="Helical" evidence="10">
    <location>
        <begin position="478"/>
        <end position="499"/>
    </location>
</feature>
<dbReference type="InterPro" id="IPR000175">
    <property type="entry name" value="Na/ntran_symport"/>
</dbReference>
<keyword evidence="8" id="KW-0769">Symport</keyword>
<keyword evidence="12" id="KW-1185">Reference proteome</keyword>
<feature type="binding site" evidence="6">
    <location>
        <position position="127"/>
    </location>
    <ligand>
        <name>Na(+)</name>
        <dbReference type="ChEBI" id="CHEBI:29101"/>
        <label>1</label>
    </ligand>
</feature>
<comment type="caution">
    <text evidence="11">The sequence shown here is derived from an EMBL/GenBank/DDBJ whole genome shotgun (WGS) entry which is preliminary data.</text>
</comment>
<evidence type="ECO:0000256" key="9">
    <source>
        <dbReference type="SAM" id="MobiDB-lite"/>
    </source>
</evidence>
<evidence type="ECO:0000256" key="1">
    <source>
        <dbReference type="ARBA" id="ARBA00004141"/>
    </source>
</evidence>
<evidence type="ECO:0000256" key="5">
    <source>
        <dbReference type="ARBA" id="ARBA00023136"/>
    </source>
</evidence>
<dbReference type="PROSITE" id="PS50267">
    <property type="entry name" value="NA_NEUROTRAN_SYMP_3"/>
    <property type="match status" value="1"/>
</dbReference>
<keyword evidence="6" id="KW-0479">Metal-binding</keyword>
<comment type="similarity">
    <text evidence="8">Belongs to the sodium:neurotransmitter symporter (SNF) (TC 2.A.22) family.</text>
</comment>
<dbReference type="EMBL" id="NEDP02004734">
    <property type="protein sequence ID" value="OWF44595.1"/>
    <property type="molecule type" value="Genomic_DNA"/>
</dbReference>
<feature type="compositionally biased region" description="Basic and acidic residues" evidence="9">
    <location>
        <begin position="77"/>
        <end position="87"/>
    </location>
</feature>
<evidence type="ECO:0000256" key="10">
    <source>
        <dbReference type="SAM" id="Phobius"/>
    </source>
</evidence>
<evidence type="ECO:0000313" key="11">
    <source>
        <dbReference type="EMBL" id="OWF44595.1"/>
    </source>
</evidence>
<evidence type="ECO:0000256" key="3">
    <source>
        <dbReference type="ARBA" id="ARBA00022692"/>
    </source>
</evidence>
<feature type="transmembrane region" description="Helical" evidence="10">
    <location>
        <begin position="632"/>
        <end position="650"/>
    </location>
</feature>
<protein>
    <recommendedName>
        <fullName evidence="8">Transporter</fullName>
    </recommendedName>
</protein>